<keyword evidence="3" id="KW-1185">Reference proteome</keyword>
<protein>
    <recommendedName>
        <fullName evidence="4">Peptidase inhibitor family I36</fullName>
    </recommendedName>
</protein>
<dbReference type="Proteomes" id="UP000619355">
    <property type="component" value="Unassembled WGS sequence"/>
</dbReference>
<organism evidence="2 3">
    <name type="scientific">Streptomyces capoamus</name>
    <dbReference type="NCBI Taxonomy" id="68183"/>
    <lineage>
        <taxon>Bacteria</taxon>
        <taxon>Bacillati</taxon>
        <taxon>Actinomycetota</taxon>
        <taxon>Actinomycetes</taxon>
        <taxon>Kitasatosporales</taxon>
        <taxon>Streptomycetaceae</taxon>
        <taxon>Streptomyces</taxon>
    </lineage>
</organism>
<comment type="caution">
    <text evidence="2">The sequence shown here is derived from an EMBL/GenBank/DDBJ whole genome shotgun (WGS) entry which is preliminary data.</text>
</comment>
<evidence type="ECO:0000256" key="1">
    <source>
        <dbReference type="SAM" id="SignalP"/>
    </source>
</evidence>
<dbReference type="EMBL" id="BNBF01000003">
    <property type="protein sequence ID" value="GHG41309.1"/>
    <property type="molecule type" value="Genomic_DNA"/>
</dbReference>
<dbReference type="RefSeq" id="WP_189979656.1">
    <property type="nucleotide sequence ID" value="NZ_BNBF01000003.1"/>
</dbReference>
<accession>A0A919C1V9</accession>
<evidence type="ECO:0008006" key="4">
    <source>
        <dbReference type="Google" id="ProtNLM"/>
    </source>
</evidence>
<proteinExistence type="predicted"/>
<evidence type="ECO:0000313" key="3">
    <source>
        <dbReference type="Proteomes" id="UP000619355"/>
    </source>
</evidence>
<feature type="signal peptide" evidence="1">
    <location>
        <begin position="1"/>
        <end position="26"/>
    </location>
</feature>
<dbReference type="Pfam" id="PF03995">
    <property type="entry name" value="Inhibitor_I36"/>
    <property type="match status" value="1"/>
</dbReference>
<keyword evidence="1" id="KW-0732">Signal</keyword>
<sequence>MKHPLALVTAVVLAIGGAAVTTTAYAAQCPSGNFCAWTDANYGGQRWNWSGDDGNWEPGIEDADSSWANHGISGPGIKDHVQVYENPGWVGLGTVCLAPGQEIPYDSWGNDSGDSHTWKMSC</sequence>
<reference evidence="3" key="1">
    <citation type="journal article" date="2019" name="Int. J. Syst. Evol. Microbiol.">
        <title>The Global Catalogue of Microorganisms (GCM) 10K type strain sequencing project: providing services to taxonomists for standard genome sequencing and annotation.</title>
        <authorList>
            <consortium name="The Broad Institute Genomics Platform"/>
            <consortium name="The Broad Institute Genome Sequencing Center for Infectious Disease"/>
            <person name="Wu L."/>
            <person name="Ma J."/>
        </authorList>
    </citation>
    <scope>NUCLEOTIDE SEQUENCE [LARGE SCALE GENOMIC DNA]</scope>
    <source>
        <strain evidence="3">JCM 4253</strain>
    </source>
</reference>
<evidence type="ECO:0000313" key="2">
    <source>
        <dbReference type="EMBL" id="GHG41309.1"/>
    </source>
</evidence>
<gene>
    <name evidence="2" type="ORF">GCM10018980_16330</name>
</gene>
<feature type="chain" id="PRO_5037839312" description="Peptidase inhibitor family I36" evidence="1">
    <location>
        <begin position="27"/>
        <end position="122"/>
    </location>
</feature>
<name>A0A919C1V9_9ACTN</name>
<dbReference type="AlphaFoldDB" id="A0A919C1V9"/>